<evidence type="ECO:0000256" key="3">
    <source>
        <dbReference type="ARBA" id="ARBA00022801"/>
    </source>
</evidence>
<dbReference type="InterPro" id="IPR036291">
    <property type="entry name" value="NAD(P)-bd_dom_sf"/>
</dbReference>
<dbReference type="InterPro" id="IPR042172">
    <property type="entry name" value="Adenosylhomocyst_ase-like_sf"/>
</dbReference>
<proteinExistence type="inferred from homology"/>
<keyword evidence="5" id="KW-0963">Cytoplasm</keyword>
<dbReference type="Gene3D" id="3.40.50.720">
    <property type="entry name" value="NAD(P)-binding Rossmann-like Domain"/>
    <property type="match status" value="1"/>
</dbReference>
<protein>
    <recommendedName>
        <fullName evidence="5">Adenosylhomocysteinase</fullName>
        <ecNumber evidence="5">3.13.2.1</ecNumber>
    </recommendedName>
    <alternativeName>
        <fullName evidence="5">S-adenosyl-L-homocysteine hydrolase</fullName>
        <shortName evidence="5">AdoHcyase</shortName>
    </alternativeName>
</protein>
<feature type="binding site" evidence="7">
    <location>
        <position position="389"/>
    </location>
    <ligand>
        <name>NAD(+)</name>
        <dbReference type="ChEBI" id="CHEBI:57540"/>
    </ligand>
</feature>
<feature type="domain" description="S-adenosyl-L-homocysteine hydrolase NAD binding" evidence="10">
    <location>
        <begin position="229"/>
        <end position="388"/>
    </location>
</feature>
<dbReference type="Pfam" id="PF05221">
    <property type="entry name" value="AdoHcyase"/>
    <property type="match status" value="1"/>
</dbReference>
<feature type="binding site" evidence="5 6">
    <location>
        <position position="224"/>
    </location>
    <ligand>
        <name>substrate</name>
    </ligand>
</feature>
<dbReference type="GO" id="GO:0033353">
    <property type="term" value="P:S-adenosylmethionine cycle"/>
    <property type="evidence" value="ECO:0007669"/>
    <property type="project" value="TreeGrafter"/>
</dbReference>
<dbReference type="GO" id="GO:0005829">
    <property type="term" value="C:cytosol"/>
    <property type="evidence" value="ECO:0007669"/>
    <property type="project" value="TreeGrafter"/>
</dbReference>
<dbReference type="InterPro" id="IPR000043">
    <property type="entry name" value="Adenosylhomocysteinase-like"/>
</dbReference>
<comment type="subcellular location">
    <subcellularLocation>
        <location evidence="5">Cytoplasm</location>
    </subcellularLocation>
</comment>
<feature type="binding site" evidence="5">
    <location>
        <begin position="258"/>
        <end position="263"/>
    </location>
    <ligand>
        <name>NAD(+)</name>
        <dbReference type="ChEBI" id="CHEBI:57540"/>
    </ligand>
</feature>
<dbReference type="Gene3D" id="3.40.50.1480">
    <property type="entry name" value="Adenosylhomocysteinase-like"/>
    <property type="match status" value="1"/>
</dbReference>
<organism evidence="11 12">
    <name type="scientific">Methylobacterium aquaticum</name>
    <dbReference type="NCBI Taxonomy" id="270351"/>
    <lineage>
        <taxon>Bacteria</taxon>
        <taxon>Pseudomonadati</taxon>
        <taxon>Pseudomonadota</taxon>
        <taxon>Alphaproteobacteria</taxon>
        <taxon>Hyphomicrobiales</taxon>
        <taxon>Methylobacteriaceae</taxon>
        <taxon>Methylobacterium</taxon>
    </lineage>
</organism>
<name>A0A0C6FBZ7_9HYPH</name>
<comment type="cofactor">
    <cofactor evidence="5 7 8">
        <name>NAD(+)</name>
        <dbReference type="ChEBI" id="CHEBI:57540"/>
    </cofactor>
    <text evidence="5 7 8">Binds 1 NAD(+) per subunit.</text>
</comment>
<dbReference type="EMBL" id="AP014704">
    <property type="protein sequence ID" value="BAQ46008.1"/>
    <property type="molecule type" value="Genomic_DNA"/>
</dbReference>
<dbReference type="UniPathway" id="UPA00314">
    <property type="reaction ID" value="UER00076"/>
</dbReference>
<dbReference type="SUPFAM" id="SSF51735">
    <property type="entry name" value="NAD(P)-binding Rossmann-fold domains"/>
    <property type="match status" value="1"/>
</dbReference>
<feature type="binding site" evidence="5 7">
    <location>
        <position position="382"/>
    </location>
    <ligand>
        <name>NAD(+)</name>
        <dbReference type="ChEBI" id="CHEBI:57540"/>
    </ligand>
</feature>
<feature type="binding site" evidence="5 6">
    <location>
        <position position="228"/>
    </location>
    <ligand>
        <name>substrate</name>
    </ligand>
</feature>
<dbReference type="FunFam" id="3.40.50.720:FF:000004">
    <property type="entry name" value="Adenosylhomocysteinase"/>
    <property type="match status" value="1"/>
</dbReference>
<reference evidence="11 12" key="1">
    <citation type="journal article" date="2015" name="Genome Announc.">
        <title>Complete Genome Sequence of Methylobacterium aquaticum Strain 22A, Isolated from Racomitrium japonicum Moss.</title>
        <authorList>
            <person name="Tani A."/>
            <person name="Ogura Y."/>
            <person name="Hayashi T."/>
            <person name="Kimbara K."/>
        </authorList>
    </citation>
    <scope>NUCLEOTIDE SEQUENCE [LARGE SCALE GENOMIC DNA]</scope>
    <source>
        <strain evidence="11 12">MA-22A</strain>
    </source>
</reference>
<dbReference type="PATRIC" id="fig|270351.10.peg.2709"/>
<feature type="binding site" evidence="5 7">
    <location>
        <position position="281"/>
    </location>
    <ligand>
        <name>NAD(+)</name>
        <dbReference type="ChEBI" id="CHEBI:57540"/>
    </ligand>
</feature>
<evidence type="ECO:0000259" key="10">
    <source>
        <dbReference type="SMART" id="SM00997"/>
    </source>
</evidence>
<evidence type="ECO:0000256" key="2">
    <source>
        <dbReference type="ARBA" id="ARBA00022563"/>
    </source>
</evidence>
<comment type="similarity">
    <text evidence="1 5 9">Belongs to the adenosylhomocysteinase family.</text>
</comment>
<dbReference type="KEGG" id="maqu:Maq22A_c14080"/>
<dbReference type="SMART" id="SM00997">
    <property type="entry name" value="AdoHcyase_NAD"/>
    <property type="match status" value="1"/>
</dbReference>
<dbReference type="PANTHER" id="PTHR23420:SF0">
    <property type="entry name" value="ADENOSYLHOMOCYSTEINASE"/>
    <property type="match status" value="1"/>
</dbReference>
<dbReference type="NCBIfam" id="TIGR00936">
    <property type="entry name" value="ahcY"/>
    <property type="match status" value="1"/>
</dbReference>
<dbReference type="GO" id="GO:0071269">
    <property type="term" value="P:L-homocysteine biosynthetic process"/>
    <property type="evidence" value="ECO:0007669"/>
    <property type="project" value="UniProtKB-UniRule"/>
</dbReference>
<dbReference type="SMART" id="SM00996">
    <property type="entry name" value="AdoHcyase"/>
    <property type="match status" value="1"/>
</dbReference>
<comment type="function">
    <text evidence="5">May play a key role in the regulation of the intracellular concentration of adenosylhomocysteine.</text>
</comment>
<keyword evidence="2 5" id="KW-0554">One-carbon metabolism</keyword>
<dbReference type="OrthoDB" id="9802717at2"/>
<feature type="binding site" evidence="5 6">
    <location>
        <position position="57"/>
    </location>
    <ligand>
        <name>substrate</name>
    </ligand>
</feature>
<feature type="binding site" evidence="5 6">
    <location>
        <position position="132"/>
    </location>
    <ligand>
        <name>substrate</name>
    </ligand>
</feature>
<comment type="catalytic activity">
    <reaction evidence="5 8">
        <text>S-adenosyl-L-homocysteine + H2O = L-homocysteine + adenosine</text>
        <dbReference type="Rhea" id="RHEA:21708"/>
        <dbReference type="ChEBI" id="CHEBI:15377"/>
        <dbReference type="ChEBI" id="CHEBI:16335"/>
        <dbReference type="ChEBI" id="CHEBI:57856"/>
        <dbReference type="ChEBI" id="CHEBI:58199"/>
        <dbReference type="EC" id="3.13.2.1"/>
    </reaction>
</comment>
<feature type="binding site" evidence="7">
    <location>
        <begin position="260"/>
        <end position="265"/>
    </location>
    <ligand>
        <name>NAD(+)</name>
        <dbReference type="ChEBI" id="CHEBI:57540"/>
    </ligand>
</feature>
<dbReference type="InterPro" id="IPR020082">
    <property type="entry name" value="S-Ado-L-homoCys_hydrolase_CS"/>
</dbReference>
<dbReference type="GO" id="GO:0006730">
    <property type="term" value="P:one-carbon metabolic process"/>
    <property type="evidence" value="ECO:0007669"/>
    <property type="project" value="UniProtKB-UniRule"/>
</dbReference>
<gene>
    <name evidence="11" type="primary">sam1</name>
    <name evidence="5" type="synonym">ahcY</name>
    <name evidence="11" type="ORF">Maq22A_c14080</name>
</gene>
<dbReference type="HAMAP" id="MF_00563">
    <property type="entry name" value="AdoHcyase"/>
    <property type="match status" value="1"/>
</dbReference>
<dbReference type="Pfam" id="PF00670">
    <property type="entry name" value="AdoHcyase_NAD"/>
    <property type="match status" value="1"/>
</dbReference>
<evidence type="ECO:0000313" key="12">
    <source>
        <dbReference type="Proteomes" id="UP000061432"/>
    </source>
</evidence>
<evidence type="ECO:0000256" key="1">
    <source>
        <dbReference type="ARBA" id="ARBA00007122"/>
    </source>
</evidence>
<dbReference type="PROSITE" id="PS00739">
    <property type="entry name" value="ADOHCYASE_2"/>
    <property type="match status" value="1"/>
</dbReference>
<feature type="binding site" evidence="5 7">
    <location>
        <begin position="337"/>
        <end position="339"/>
    </location>
    <ligand>
        <name>NAD(+)</name>
        <dbReference type="ChEBI" id="CHEBI:57540"/>
    </ligand>
</feature>
<dbReference type="RefSeq" id="WP_060847225.1">
    <property type="nucleotide sequence ID" value="NZ_AP014704.1"/>
</dbReference>
<dbReference type="SUPFAM" id="SSF52283">
    <property type="entry name" value="Formate/glycerate dehydrogenase catalytic domain-like"/>
    <property type="match status" value="1"/>
</dbReference>
<feature type="binding site" evidence="5">
    <location>
        <position position="229"/>
    </location>
    <ligand>
        <name>NAD(+)</name>
        <dbReference type="ChEBI" id="CHEBI:57540"/>
    </ligand>
</feature>
<dbReference type="STRING" id="270351.Maq22A_c14080"/>
<evidence type="ECO:0000256" key="6">
    <source>
        <dbReference type="PIRSR" id="PIRSR001109-1"/>
    </source>
</evidence>
<evidence type="ECO:0000256" key="4">
    <source>
        <dbReference type="ARBA" id="ARBA00023027"/>
    </source>
</evidence>
<dbReference type="CDD" id="cd00401">
    <property type="entry name" value="SAHH"/>
    <property type="match status" value="1"/>
</dbReference>
<evidence type="ECO:0000256" key="5">
    <source>
        <dbReference type="HAMAP-Rule" id="MF_00563"/>
    </source>
</evidence>
<keyword evidence="3 5" id="KW-0378">Hydrolase</keyword>
<dbReference type="InterPro" id="IPR015878">
    <property type="entry name" value="Ado_hCys_hydrolase_NAD-bd"/>
</dbReference>
<reference evidence="12" key="2">
    <citation type="submission" date="2015-01" db="EMBL/GenBank/DDBJ databases">
        <title>Complete genome sequence of Methylobacterium aquaticum strain 22A.</title>
        <authorList>
            <person name="Tani A."/>
            <person name="Ogura Y."/>
            <person name="Hayashi T."/>
        </authorList>
    </citation>
    <scope>NUCLEOTIDE SEQUENCE [LARGE SCALE GENOMIC DNA]</scope>
    <source>
        <strain evidence="12">MA-22A</strain>
    </source>
</reference>
<evidence type="ECO:0000256" key="7">
    <source>
        <dbReference type="PIRSR" id="PIRSR001109-2"/>
    </source>
</evidence>
<dbReference type="AlphaFoldDB" id="A0A0C6FBZ7"/>
<evidence type="ECO:0000313" key="11">
    <source>
        <dbReference type="EMBL" id="BAQ46008.1"/>
    </source>
</evidence>
<comment type="pathway">
    <text evidence="5 8">Amino-acid biosynthesis; L-homocysteine biosynthesis; L-homocysteine from S-adenosyl-L-homocysteine: step 1/1.</text>
</comment>
<dbReference type="NCBIfam" id="NF004005">
    <property type="entry name" value="PRK05476.2-3"/>
    <property type="match status" value="1"/>
</dbReference>
<feature type="binding site" evidence="5 7">
    <location>
        <begin position="195"/>
        <end position="197"/>
    </location>
    <ligand>
        <name>NAD(+)</name>
        <dbReference type="ChEBI" id="CHEBI:57540"/>
    </ligand>
</feature>
<dbReference type="GO" id="GO:0004013">
    <property type="term" value="F:adenosylhomocysteinase activity"/>
    <property type="evidence" value="ECO:0007669"/>
    <property type="project" value="UniProtKB-UniRule"/>
</dbReference>
<dbReference type="PANTHER" id="PTHR23420">
    <property type="entry name" value="ADENOSYLHOMOCYSTEINASE"/>
    <property type="match status" value="1"/>
</dbReference>
<feature type="binding site" evidence="5 6">
    <location>
        <position position="194"/>
    </location>
    <ligand>
        <name>substrate</name>
    </ligand>
</feature>
<accession>A0A0C6FBZ7</accession>
<dbReference type="PROSITE" id="PS00738">
    <property type="entry name" value="ADOHCYASE_1"/>
    <property type="match status" value="1"/>
</dbReference>
<sequence>MPSAQDYIVKDIALADFGRKEIAIAETEMPGLMAVREEYAASQPLKGAKIAGSLHMTIQTAVLIETLKALGADIRWVSCNIYSTQDHAAAAIAAAGIPVFAIKGETLEDYWNYTAKLFEWHDGGMPNMILDDGGDATMFVHLGLRAENGDTAFLDKPGSEEEEIFFALLKRMLAEKPKGWFAGLADAIKGVSEETTTGVHRLYLLANEGKLLFPAINVNDAVTKSKFDNLYGCRESLVDGIRRGTDVMMAGKVAMVAGFGDVGKGSAASLRNAGCRVMVSEVDPICALQAAMEGYEVTTMEDAAPRADIFVTATGNKDVITLDHMRAMKDRAIVCNIGHFDNEIQVAGLKNLKWQNIKPQVDEIEFADGHRIILLSEGRLVNLGNAMGHPSFVMSASFTNQTLAQIELWTNPGKYEKKVYTLPKALDEKVAALHLEKIGVKLTKLRDDQAAYIGVKTSGPFKPDHYRY</sequence>
<feature type="binding site" evidence="5">
    <location>
        <position position="316"/>
    </location>
    <ligand>
        <name>NAD(+)</name>
        <dbReference type="ChEBI" id="CHEBI:57540"/>
    </ligand>
</feature>
<dbReference type="EC" id="3.13.2.1" evidence="5"/>
<dbReference type="PIRSF" id="PIRSF001109">
    <property type="entry name" value="Ad_hcy_hydrolase"/>
    <property type="match status" value="1"/>
</dbReference>
<keyword evidence="4 5" id="KW-0520">NAD</keyword>
<evidence type="ECO:0000256" key="8">
    <source>
        <dbReference type="RuleBase" id="RU000548"/>
    </source>
</evidence>
<dbReference type="Proteomes" id="UP000061432">
    <property type="component" value="Chromosome"/>
</dbReference>
<evidence type="ECO:0000256" key="9">
    <source>
        <dbReference type="RuleBase" id="RU004166"/>
    </source>
</evidence>